<sequence length="134" mass="15088">MPRHVQLTTTITLNVAEDVSEEEFRRGITEQLRLGFRTSLSEHDAPIHIVAINDSHGELHQDAYLLPLMAAFGQTAIVWSYRDVLEVRPDLTVEQASCVVHEALHYNTTSPDVGWDTLEYTAERLFGAPSEKTV</sequence>
<dbReference type="STRING" id="1891926.Fuma_04144"/>
<evidence type="ECO:0000313" key="1">
    <source>
        <dbReference type="EMBL" id="APZ94512.1"/>
    </source>
</evidence>
<dbReference type="EMBL" id="CP017641">
    <property type="protein sequence ID" value="APZ94512.1"/>
    <property type="molecule type" value="Genomic_DNA"/>
</dbReference>
<dbReference type="KEGG" id="fmr:Fuma_04144"/>
<dbReference type="RefSeq" id="WP_145944277.1">
    <property type="nucleotide sequence ID" value="NZ_CP017641.1"/>
</dbReference>
<evidence type="ECO:0000313" key="2">
    <source>
        <dbReference type="Proteomes" id="UP000187735"/>
    </source>
</evidence>
<accession>A0A1P8WKD1</accession>
<dbReference type="Proteomes" id="UP000187735">
    <property type="component" value="Chromosome"/>
</dbReference>
<gene>
    <name evidence="1" type="ORF">Fuma_04144</name>
</gene>
<dbReference type="AlphaFoldDB" id="A0A1P8WKD1"/>
<reference evidence="1 2" key="1">
    <citation type="journal article" date="2016" name="Front. Microbiol.">
        <title>Fuerstia marisgermanicae gen. nov., sp. nov., an Unusual Member of the Phylum Planctomycetes from the German Wadden Sea.</title>
        <authorList>
            <person name="Kohn T."/>
            <person name="Heuer A."/>
            <person name="Jogler M."/>
            <person name="Vollmers J."/>
            <person name="Boedeker C."/>
            <person name="Bunk B."/>
            <person name="Rast P."/>
            <person name="Borchert D."/>
            <person name="Glockner I."/>
            <person name="Freese H.M."/>
            <person name="Klenk H.P."/>
            <person name="Overmann J."/>
            <person name="Kaster A.K."/>
            <person name="Rohde M."/>
            <person name="Wiegand S."/>
            <person name="Jogler C."/>
        </authorList>
    </citation>
    <scope>NUCLEOTIDE SEQUENCE [LARGE SCALE GENOMIC DNA]</scope>
    <source>
        <strain evidence="1 2">NH11</strain>
    </source>
</reference>
<organism evidence="1 2">
    <name type="scientific">Fuerstiella marisgermanici</name>
    <dbReference type="NCBI Taxonomy" id="1891926"/>
    <lineage>
        <taxon>Bacteria</taxon>
        <taxon>Pseudomonadati</taxon>
        <taxon>Planctomycetota</taxon>
        <taxon>Planctomycetia</taxon>
        <taxon>Planctomycetales</taxon>
        <taxon>Planctomycetaceae</taxon>
        <taxon>Fuerstiella</taxon>
    </lineage>
</organism>
<dbReference type="OrthoDB" id="290057at2"/>
<proteinExistence type="predicted"/>
<keyword evidence="2" id="KW-1185">Reference proteome</keyword>
<name>A0A1P8WKD1_9PLAN</name>
<protein>
    <submittedName>
        <fullName evidence="1">Uncharacterized protein</fullName>
    </submittedName>
</protein>